<comment type="caution">
    <text evidence="7">The sequence shown here is derived from an EMBL/GenBank/DDBJ whole genome shotgun (WGS) entry which is preliminary data.</text>
</comment>
<evidence type="ECO:0000313" key="7">
    <source>
        <dbReference type="EMBL" id="MFC6870853.1"/>
    </source>
</evidence>
<dbReference type="Proteomes" id="UP001596337">
    <property type="component" value="Unassembled WGS sequence"/>
</dbReference>
<dbReference type="InterPro" id="IPR013149">
    <property type="entry name" value="ADH-like_C"/>
</dbReference>
<proteinExistence type="predicted"/>
<dbReference type="SUPFAM" id="SSF51735">
    <property type="entry name" value="NAD(P)-binding Rossmann-fold domains"/>
    <property type="match status" value="1"/>
</dbReference>
<dbReference type="EMBL" id="JBHSXX010000001">
    <property type="protein sequence ID" value="MFC6870853.1"/>
    <property type="molecule type" value="Genomic_DNA"/>
</dbReference>
<reference evidence="8" key="1">
    <citation type="journal article" date="2019" name="Int. J. Syst. Evol. Microbiol.">
        <title>The Global Catalogue of Microorganisms (GCM) 10K type strain sequencing project: providing services to taxonomists for standard genome sequencing and annotation.</title>
        <authorList>
            <consortium name="The Broad Institute Genomics Platform"/>
            <consortium name="The Broad Institute Genome Sequencing Center for Infectious Disease"/>
            <person name="Wu L."/>
            <person name="Ma J."/>
        </authorList>
    </citation>
    <scope>NUCLEOTIDE SEQUENCE [LARGE SCALE GENOMIC DNA]</scope>
    <source>
        <strain evidence="8">KCTC 32255</strain>
    </source>
</reference>
<dbReference type="RefSeq" id="WP_345393839.1">
    <property type="nucleotide sequence ID" value="NZ_BAABLA010000020.1"/>
</dbReference>
<dbReference type="PANTHER" id="PTHR42940:SF7">
    <property type="entry name" value="ALCOHOL DEHYDROGENASE-LIKE N-TERMINAL DOMAIN-CONTAINING PROTEIN"/>
    <property type="match status" value="1"/>
</dbReference>
<keyword evidence="8" id="KW-1185">Reference proteome</keyword>
<accession>A0ABW2C6R9</accession>
<dbReference type="Gene3D" id="3.90.180.10">
    <property type="entry name" value="Medium-chain alcohol dehydrogenases, catalytic domain"/>
    <property type="match status" value="1"/>
</dbReference>
<comment type="cofactor">
    <cofactor evidence="1">
        <name>Zn(2+)</name>
        <dbReference type="ChEBI" id="CHEBI:29105"/>
    </cofactor>
</comment>
<evidence type="ECO:0000256" key="5">
    <source>
        <dbReference type="ARBA" id="ARBA00023002"/>
    </source>
</evidence>
<evidence type="ECO:0000259" key="6">
    <source>
        <dbReference type="Pfam" id="PF00107"/>
    </source>
</evidence>
<evidence type="ECO:0000256" key="1">
    <source>
        <dbReference type="ARBA" id="ARBA00001947"/>
    </source>
</evidence>
<sequence length="151" mass="15500">MGFETVAIDRGTGKADLARKCGAHEYIDSTAGDPGAALATMGGATVVLSTVPSADAVNAVMGGLGRRGRFILVGAATDPVYIVPALMIAPYQSIAGHASGTAKDSEDTMAFSVLNGVRPMIEIRPLAEAAAAYDRMMAGDARFRMVLQVPG</sequence>
<dbReference type="EC" id="1.1.1.1" evidence="2"/>
<keyword evidence="3" id="KW-0479">Metal-binding</keyword>
<name>A0ABW2C6R9_9PSEU</name>
<dbReference type="Pfam" id="PF00107">
    <property type="entry name" value="ADH_zinc_N"/>
    <property type="match status" value="1"/>
</dbReference>
<keyword evidence="4" id="KW-0862">Zinc</keyword>
<protein>
    <recommendedName>
        <fullName evidence="2">alcohol dehydrogenase</fullName>
        <ecNumber evidence="2">1.1.1.1</ecNumber>
    </recommendedName>
</protein>
<evidence type="ECO:0000313" key="8">
    <source>
        <dbReference type="Proteomes" id="UP001596337"/>
    </source>
</evidence>
<dbReference type="PANTHER" id="PTHR42940">
    <property type="entry name" value="ALCOHOL DEHYDROGENASE 1-RELATED"/>
    <property type="match status" value="1"/>
</dbReference>
<dbReference type="InterPro" id="IPR036291">
    <property type="entry name" value="NAD(P)-bd_dom_sf"/>
</dbReference>
<gene>
    <name evidence="7" type="ORF">ACFQGD_27360</name>
</gene>
<feature type="domain" description="Alcohol dehydrogenase-like C-terminal" evidence="6">
    <location>
        <begin position="1"/>
        <end position="110"/>
    </location>
</feature>
<evidence type="ECO:0000256" key="4">
    <source>
        <dbReference type="ARBA" id="ARBA00022833"/>
    </source>
</evidence>
<keyword evidence="5" id="KW-0560">Oxidoreductase</keyword>
<organism evidence="7 8">
    <name type="scientific">Haloechinothrix salitolerans</name>
    <dbReference type="NCBI Taxonomy" id="926830"/>
    <lineage>
        <taxon>Bacteria</taxon>
        <taxon>Bacillati</taxon>
        <taxon>Actinomycetota</taxon>
        <taxon>Actinomycetes</taxon>
        <taxon>Pseudonocardiales</taxon>
        <taxon>Pseudonocardiaceae</taxon>
        <taxon>Haloechinothrix</taxon>
    </lineage>
</organism>
<dbReference type="Gene3D" id="3.40.50.720">
    <property type="entry name" value="NAD(P)-binding Rossmann-like Domain"/>
    <property type="match status" value="1"/>
</dbReference>
<evidence type="ECO:0000256" key="3">
    <source>
        <dbReference type="ARBA" id="ARBA00022723"/>
    </source>
</evidence>
<evidence type="ECO:0000256" key="2">
    <source>
        <dbReference type="ARBA" id="ARBA00013190"/>
    </source>
</evidence>